<organism evidence="10">
    <name type="scientific">Micromonas pusilla (strain CCMP1545)</name>
    <name type="common">Picoplanktonic green alga</name>
    <dbReference type="NCBI Taxonomy" id="564608"/>
    <lineage>
        <taxon>Eukaryota</taxon>
        <taxon>Viridiplantae</taxon>
        <taxon>Chlorophyta</taxon>
        <taxon>Mamiellophyceae</taxon>
        <taxon>Mamiellales</taxon>
        <taxon>Mamiellaceae</taxon>
        <taxon>Micromonas</taxon>
    </lineage>
</organism>
<dbReference type="Pfam" id="PF00501">
    <property type="entry name" value="AMP-binding"/>
    <property type="match status" value="1"/>
</dbReference>
<feature type="domain" description="AMP-dependent synthetase/ligase" evidence="8">
    <location>
        <begin position="89"/>
        <end position="511"/>
    </location>
</feature>
<sequence length="693" mass="75740">MIASDSARRLDVLRGHVVNTQPPTSSGMDRNPTAAVAVPQYAVPLPERLVDGEFNVYRNVSSHTKLMTGYAPPFDAVKTLHDVWESTCSRHSDLPCFGTRSIDADGVPGAYTWQTYGSVYEQRAAASSGFVHLGVRPEQNVGLYSINCAEWCVLESAMTRVSLVSVPLYDTLGPDAVRFICNHAELAAVCVSAACLPTMLGCLNDCPSVKLLVVYGKDPGGGAPAALPKTAGGCRIVTFEELIALGNRNPTAPRPPKNTDLATICYTSGTTGDPKGVMLTHLNLVSNAAAYADDLDLGVNDVHVSYLPLAHIYERVTILVCLFAGSKAGFFRGDVLGLLDDIAELKPTVFCSVPRLWNRIYDKVHAGIREGGFVKQKLFAIAYASKKKSLEEGTPPSKLWDKIVFSKLRDKLGGRVRYMSTGSAPISAEVMEFLRICFGGVVFEGYGMTESACVISKTHESDFSCGHVGSPVPCCEMKLESVPDMNYTTKDAPYPRGEVCVRGPSVFAGYYRAKDKTDEVVDADGWLHTGDIGLWLPGGRLKIIDRKKNIFKLAQGEYVAPEKIENIYARSKFVAQSFVHGDSLQPYLVAVVVPDEEVLIPWAKKNAHPHAGDFRRLCKDPVVLKTIFGSMKSVGADAGLKGFEQVRAIHLHDELFSVENGLFTPTFKLKRPQARDKFGREIERMYRELNAGR</sequence>
<evidence type="ECO:0000256" key="7">
    <source>
        <dbReference type="RuleBase" id="RU369030"/>
    </source>
</evidence>
<dbReference type="CDD" id="cd05927">
    <property type="entry name" value="LC-FACS_euk"/>
    <property type="match status" value="1"/>
</dbReference>
<dbReference type="InterPro" id="IPR042099">
    <property type="entry name" value="ANL_N_sf"/>
</dbReference>
<dbReference type="GO" id="GO:0005783">
    <property type="term" value="C:endoplasmic reticulum"/>
    <property type="evidence" value="ECO:0007669"/>
    <property type="project" value="TreeGrafter"/>
</dbReference>
<evidence type="ECO:0000259" key="8">
    <source>
        <dbReference type="Pfam" id="PF00501"/>
    </source>
</evidence>
<dbReference type="GO" id="GO:0004467">
    <property type="term" value="F:long-chain fatty acid-CoA ligase activity"/>
    <property type="evidence" value="ECO:0007669"/>
    <property type="project" value="UniProtKB-EC"/>
</dbReference>
<dbReference type="InterPro" id="IPR000873">
    <property type="entry name" value="AMP-dep_synth/lig_dom"/>
</dbReference>
<dbReference type="OMA" id="KCPIVEH"/>
<dbReference type="EMBL" id="GG663735">
    <property type="protein sequence ID" value="EEH60225.1"/>
    <property type="molecule type" value="Genomic_DNA"/>
</dbReference>
<dbReference type="Gene3D" id="3.40.50.12780">
    <property type="entry name" value="N-terminal domain of ligase-like"/>
    <property type="match status" value="1"/>
</dbReference>
<dbReference type="GeneID" id="9680696"/>
<dbReference type="GO" id="GO:0016020">
    <property type="term" value="C:membrane"/>
    <property type="evidence" value="ECO:0007669"/>
    <property type="project" value="TreeGrafter"/>
</dbReference>
<dbReference type="AlphaFoldDB" id="C1MHL1"/>
<keyword evidence="3 7" id="KW-0547">Nucleotide-binding</keyword>
<evidence type="ECO:0000256" key="3">
    <source>
        <dbReference type="ARBA" id="ARBA00022741"/>
    </source>
</evidence>
<name>C1MHL1_MICPC</name>
<comment type="function">
    <text evidence="7">Catalyzes the conversion of long-chain fatty acids to their active form acyl-CoAs for both synthesis of cellular lipids, and degradation via beta-oxidation.</text>
</comment>
<dbReference type="PROSITE" id="PS00455">
    <property type="entry name" value="AMP_BINDING"/>
    <property type="match status" value="1"/>
</dbReference>
<comment type="similarity">
    <text evidence="1 7">Belongs to the ATP-dependent AMP-binding enzyme family.</text>
</comment>
<keyword evidence="2 7" id="KW-0436">Ligase</keyword>
<dbReference type="PANTHER" id="PTHR43272:SF33">
    <property type="entry name" value="AMP-BINDING DOMAIN-CONTAINING PROTEIN-RELATED"/>
    <property type="match status" value="1"/>
</dbReference>
<reference evidence="9 10" key="1">
    <citation type="journal article" date="2009" name="Science">
        <title>Green evolution and dynamic adaptations revealed by genomes of the marine picoeukaryotes Micromonas.</title>
        <authorList>
            <person name="Worden A.Z."/>
            <person name="Lee J.H."/>
            <person name="Mock T."/>
            <person name="Rouze P."/>
            <person name="Simmons M.P."/>
            <person name="Aerts A.L."/>
            <person name="Allen A.E."/>
            <person name="Cuvelier M.L."/>
            <person name="Derelle E."/>
            <person name="Everett M.V."/>
            <person name="Foulon E."/>
            <person name="Grimwood J."/>
            <person name="Gundlach H."/>
            <person name="Henrissat B."/>
            <person name="Napoli C."/>
            <person name="McDonald S.M."/>
            <person name="Parker M.S."/>
            <person name="Rombauts S."/>
            <person name="Salamov A."/>
            <person name="Von Dassow P."/>
            <person name="Badger J.H."/>
            <person name="Coutinho P.M."/>
            <person name="Demir E."/>
            <person name="Dubchak I."/>
            <person name="Gentemann C."/>
            <person name="Eikrem W."/>
            <person name="Gready J.E."/>
            <person name="John U."/>
            <person name="Lanier W."/>
            <person name="Lindquist E.A."/>
            <person name="Lucas S."/>
            <person name="Mayer K.F."/>
            <person name="Moreau H."/>
            <person name="Not F."/>
            <person name="Otillar R."/>
            <person name="Panaud O."/>
            <person name="Pangilinan J."/>
            <person name="Paulsen I."/>
            <person name="Piegu B."/>
            <person name="Poliakov A."/>
            <person name="Robbens S."/>
            <person name="Schmutz J."/>
            <person name="Toulza E."/>
            <person name="Wyss T."/>
            <person name="Zelensky A."/>
            <person name="Zhou K."/>
            <person name="Armbrust E.V."/>
            <person name="Bhattacharya D."/>
            <person name="Goodenough U.W."/>
            <person name="Van de Peer Y."/>
            <person name="Grigoriev I.V."/>
        </authorList>
    </citation>
    <scope>NUCLEOTIDE SEQUENCE [LARGE SCALE GENOMIC DNA]</scope>
    <source>
        <strain evidence="9 10">CCMP1545</strain>
    </source>
</reference>
<evidence type="ECO:0000256" key="6">
    <source>
        <dbReference type="ARBA" id="ARBA00026121"/>
    </source>
</evidence>
<evidence type="ECO:0000256" key="2">
    <source>
        <dbReference type="ARBA" id="ARBA00022598"/>
    </source>
</evidence>
<proteinExistence type="inferred from homology"/>
<comment type="catalytic activity">
    <reaction evidence="7">
        <text>a long-chain fatty acid + ATP + CoA = a long-chain fatty acyl-CoA + AMP + diphosphate</text>
        <dbReference type="Rhea" id="RHEA:15421"/>
        <dbReference type="ChEBI" id="CHEBI:30616"/>
        <dbReference type="ChEBI" id="CHEBI:33019"/>
        <dbReference type="ChEBI" id="CHEBI:57287"/>
        <dbReference type="ChEBI" id="CHEBI:57560"/>
        <dbReference type="ChEBI" id="CHEBI:83139"/>
        <dbReference type="ChEBI" id="CHEBI:456215"/>
        <dbReference type="EC" id="6.2.1.3"/>
    </reaction>
</comment>
<gene>
    <name evidence="9" type="ORF">MICPUCDRAFT_46244</name>
</gene>
<evidence type="ECO:0000313" key="9">
    <source>
        <dbReference type="EMBL" id="EEH60225.1"/>
    </source>
</evidence>
<protein>
    <recommendedName>
        <fullName evidence="6 7">Long-chain-fatty-acid--CoA ligase</fullName>
        <ecNumber evidence="6 7">6.2.1.3</ecNumber>
    </recommendedName>
</protein>
<dbReference type="GO" id="GO:0005524">
    <property type="term" value="F:ATP binding"/>
    <property type="evidence" value="ECO:0007669"/>
    <property type="project" value="UniProtKB-KW"/>
</dbReference>
<keyword evidence="7" id="KW-0443">Lipid metabolism</keyword>
<dbReference type="PANTHER" id="PTHR43272">
    <property type="entry name" value="LONG-CHAIN-FATTY-ACID--COA LIGASE"/>
    <property type="match status" value="1"/>
</dbReference>
<evidence type="ECO:0000256" key="1">
    <source>
        <dbReference type="ARBA" id="ARBA00006432"/>
    </source>
</evidence>
<dbReference type="InterPro" id="IPR045311">
    <property type="entry name" value="LC-FACS_euk"/>
</dbReference>
<keyword evidence="5 7" id="KW-0067">ATP-binding</keyword>
<dbReference type="eggNOG" id="KOG1256">
    <property type="taxonomic scope" value="Eukaryota"/>
</dbReference>
<dbReference type="KEGG" id="mpp:MICPUCDRAFT_46244"/>
<dbReference type="Proteomes" id="UP000001876">
    <property type="component" value="Unassembled WGS sequence"/>
</dbReference>
<dbReference type="RefSeq" id="XP_003054973.1">
    <property type="nucleotide sequence ID" value="XM_003054927.1"/>
</dbReference>
<dbReference type="STRING" id="564608.C1MHL1"/>
<evidence type="ECO:0000313" key="10">
    <source>
        <dbReference type="Proteomes" id="UP000001876"/>
    </source>
</evidence>
<keyword evidence="10" id="KW-1185">Reference proteome</keyword>
<evidence type="ECO:0000256" key="4">
    <source>
        <dbReference type="ARBA" id="ARBA00022832"/>
    </source>
</evidence>
<accession>C1MHL1</accession>
<dbReference type="InterPro" id="IPR020845">
    <property type="entry name" value="AMP-binding_CS"/>
</dbReference>
<dbReference type="OrthoDB" id="1700726at2759"/>
<keyword evidence="4 7" id="KW-0276">Fatty acid metabolism</keyword>
<dbReference type="EC" id="6.2.1.3" evidence="6 7"/>
<dbReference type="SUPFAM" id="SSF56801">
    <property type="entry name" value="Acetyl-CoA synthetase-like"/>
    <property type="match status" value="1"/>
</dbReference>
<evidence type="ECO:0000256" key="5">
    <source>
        <dbReference type="ARBA" id="ARBA00022840"/>
    </source>
</evidence>